<sequence>MDLGQGQDGDEDDGNFEAVTAAIVGDIEVLAGDDIVANVLIIVSAAAAAAAAAATAAFVAAVCCCCCNACD</sequence>
<evidence type="ECO:0000256" key="1">
    <source>
        <dbReference type="SAM" id="Phobius"/>
    </source>
</evidence>
<name>A0A1B0G4Y5_GLOMM</name>
<keyword evidence="3" id="KW-1185">Reference proteome</keyword>
<keyword evidence="1" id="KW-0472">Membrane</keyword>
<evidence type="ECO:0000313" key="3">
    <source>
        <dbReference type="Proteomes" id="UP000092444"/>
    </source>
</evidence>
<dbReference type="EnsemblMetazoa" id="GMOY008381-RA">
    <property type="protein sequence ID" value="GMOY008381-PA"/>
    <property type="gene ID" value="GMOY008381"/>
</dbReference>
<dbReference type="EMBL" id="CCAG010007501">
    <property type="status" value="NOT_ANNOTATED_CDS"/>
    <property type="molecule type" value="Genomic_DNA"/>
</dbReference>
<keyword evidence="1" id="KW-0812">Transmembrane</keyword>
<feature type="transmembrane region" description="Helical" evidence="1">
    <location>
        <begin position="39"/>
        <end position="62"/>
    </location>
</feature>
<accession>A0A1B0G4Y5</accession>
<protein>
    <submittedName>
        <fullName evidence="2">Uncharacterized protein</fullName>
    </submittedName>
</protein>
<organism evidence="2 3">
    <name type="scientific">Glossina morsitans morsitans</name>
    <name type="common">Savannah tsetse fly</name>
    <dbReference type="NCBI Taxonomy" id="37546"/>
    <lineage>
        <taxon>Eukaryota</taxon>
        <taxon>Metazoa</taxon>
        <taxon>Ecdysozoa</taxon>
        <taxon>Arthropoda</taxon>
        <taxon>Hexapoda</taxon>
        <taxon>Insecta</taxon>
        <taxon>Pterygota</taxon>
        <taxon>Neoptera</taxon>
        <taxon>Endopterygota</taxon>
        <taxon>Diptera</taxon>
        <taxon>Brachycera</taxon>
        <taxon>Muscomorpha</taxon>
        <taxon>Hippoboscoidea</taxon>
        <taxon>Glossinidae</taxon>
        <taxon>Glossina</taxon>
    </lineage>
</organism>
<dbReference type="AlphaFoldDB" id="A0A1B0G4Y5"/>
<keyword evidence="1" id="KW-1133">Transmembrane helix</keyword>
<evidence type="ECO:0000313" key="2">
    <source>
        <dbReference type="EnsemblMetazoa" id="GMOY008381-PA"/>
    </source>
</evidence>
<dbReference type="VEuPathDB" id="VectorBase:GMOY008381"/>
<dbReference type="Proteomes" id="UP000092444">
    <property type="component" value="Unassembled WGS sequence"/>
</dbReference>
<proteinExistence type="predicted"/>
<reference evidence="2" key="1">
    <citation type="submission" date="2020-05" db="UniProtKB">
        <authorList>
            <consortium name="EnsemblMetazoa"/>
        </authorList>
    </citation>
    <scope>IDENTIFICATION</scope>
    <source>
        <strain evidence="2">Yale</strain>
    </source>
</reference>